<protein>
    <submittedName>
        <fullName evidence="1">Uncharacterized protein</fullName>
    </submittedName>
</protein>
<evidence type="ECO:0000313" key="2">
    <source>
        <dbReference type="Proteomes" id="UP000784294"/>
    </source>
</evidence>
<accession>A0A3S5CFL3</accession>
<reference evidence="1" key="1">
    <citation type="submission" date="2018-11" db="EMBL/GenBank/DDBJ databases">
        <authorList>
            <consortium name="Pathogen Informatics"/>
        </authorList>
    </citation>
    <scope>NUCLEOTIDE SEQUENCE</scope>
</reference>
<dbReference type="Proteomes" id="UP000784294">
    <property type="component" value="Unassembled WGS sequence"/>
</dbReference>
<evidence type="ECO:0000313" key="1">
    <source>
        <dbReference type="EMBL" id="VEL17112.1"/>
    </source>
</evidence>
<name>A0A3S5CFL3_9PLAT</name>
<dbReference type="EMBL" id="CAAALY010031150">
    <property type="protein sequence ID" value="VEL17112.1"/>
    <property type="molecule type" value="Genomic_DNA"/>
</dbReference>
<dbReference type="AlphaFoldDB" id="A0A3S5CFL3"/>
<comment type="caution">
    <text evidence="1">The sequence shown here is derived from an EMBL/GenBank/DDBJ whole genome shotgun (WGS) entry which is preliminary data.</text>
</comment>
<sequence>MRNPSSGLIASQSVKMINRSGPSVDLAHLDWGCPRTTRPSSMARRNGVCLLSGWPSGFMSRCTDALRRTSGVYLVADMSSGLSSMLSWNDRNRGM</sequence>
<gene>
    <name evidence="1" type="ORF">PXEA_LOCUS10552</name>
</gene>
<keyword evidence="2" id="KW-1185">Reference proteome</keyword>
<organism evidence="1 2">
    <name type="scientific">Protopolystoma xenopodis</name>
    <dbReference type="NCBI Taxonomy" id="117903"/>
    <lineage>
        <taxon>Eukaryota</taxon>
        <taxon>Metazoa</taxon>
        <taxon>Spiralia</taxon>
        <taxon>Lophotrochozoa</taxon>
        <taxon>Platyhelminthes</taxon>
        <taxon>Monogenea</taxon>
        <taxon>Polyopisthocotylea</taxon>
        <taxon>Polystomatidea</taxon>
        <taxon>Polystomatidae</taxon>
        <taxon>Protopolystoma</taxon>
    </lineage>
</organism>
<proteinExistence type="predicted"/>